<proteinExistence type="predicted"/>
<evidence type="ECO:0000256" key="1">
    <source>
        <dbReference type="SAM" id="Phobius"/>
    </source>
</evidence>
<evidence type="ECO:0008006" key="4">
    <source>
        <dbReference type="Google" id="ProtNLM"/>
    </source>
</evidence>
<feature type="transmembrane region" description="Helical" evidence="1">
    <location>
        <begin position="332"/>
        <end position="351"/>
    </location>
</feature>
<dbReference type="eggNOG" id="COG3210">
    <property type="taxonomic scope" value="Bacteria"/>
</dbReference>
<dbReference type="HOGENOM" id="CLU_023173_0_0_11"/>
<sequence length="428" mass="45340">MPTPVDQHPTPAEPELTPVERQLVDHVARGEVLDLTGPRPVEGWERRSWEGRAVSARVIRDLVLGRLAPTPDPHGLRLHGARVTGRLDLENVTSAVPVELLGCLLDEGVNARDADLPALVLRECRVGHPSEPPVDAEGLATRAFALELSEVRARSPRGAVVLAHARLGRASLVGASLVNAEGPALAARSLRVDQGCYLLALEAVGGELDVAVDLRNARVGEQFCFQPTRLEHSGGPQRRVDVDGLTHAGLPTGIDPAEWLALLREATPGYTAQPYRHLAAAHRAAGHDAQARRVLVAQRRDQLARGALGAGERAWARLTGLLLGYGYQPWRALLCLLAVLVVAVALALALGDDGLARTGTPPGPCPVVERVAFGLDVGSPLLTTTPRCEPTGATSGQALGVAGWLLRLLAWGFATLFVAGFTGAVRKT</sequence>
<keyword evidence="1" id="KW-0472">Membrane</keyword>
<evidence type="ECO:0000313" key="3">
    <source>
        <dbReference type="Proteomes" id="UP000002213"/>
    </source>
</evidence>
<keyword evidence="1" id="KW-0812">Transmembrane</keyword>
<gene>
    <name evidence="2" type="ordered locus">Amir_1821</name>
</gene>
<dbReference type="RefSeq" id="WP_015800658.1">
    <property type="nucleotide sequence ID" value="NC_013093.1"/>
</dbReference>
<reference evidence="2 3" key="1">
    <citation type="journal article" date="2009" name="Stand. Genomic Sci.">
        <title>Complete genome sequence of Actinosynnema mirum type strain (101).</title>
        <authorList>
            <person name="Land M."/>
            <person name="Lapidus A."/>
            <person name="Mayilraj S."/>
            <person name="Chen F."/>
            <person name="Copeland A."/>
            <person name="Del Rio T.G."/>
            <person name="Nolan M."/>
            <person name="Lucas S."/>
            <person name="Tice H."/>
            <person name="Cheng J.F."/>
            <person name="Chertkov O."/>
            <person name="Bruce D."/>
            <person name="Goodwin L."/>
            <person name="Pitluck S."/>
            <person name="Rohde M."/>
            <person name="Goker M."/>
            <person name="Pati A."/>
            <person name="Ivanova N."/>
            <person name="Mavromatis K."/>
            <person name="Chen A."/>
            <person name="Palaniappan K."/>
            <person name="Hauser L."/>
            <person name="Chang Y.J."/>
            <person name="Jeffries C.C."/>
            <person name="Brettin T."/>
            <person name="Detter J.C."/>
            <person name="Han C."/>
            <person name="Chain P."/>
            <person name="Tindall B.J."/>
            <person name="Bristow J."/>
            <person name="Eisen J.A."/>
            <person name="Markowitz V."/>
            <person name="Hugenholtz P."/>
            <person name="Kyrpides N.C."/>
            <person name="Klenk H.P."/>
        </authorList>
    </citation>
    <scope>NUCLEOTIDE SEQUENCE [LARGE SCALE GENOMIC DNA]</scope>
    <source>
        <strain evidence="3">ATCC 29888 / DSM 43827 / JCM 3225 / NBRC 14064 / NCIMB 13271 / NRRL B-12336 / IMRU 3971 / 101</strain>
    </source>
</reference>
<dbReference type="EMBL" id="CP001630">
    <property type="protein sequence ID" value="ACU35769.1"/>
    <property type="molecule type" value="Genomic_DNA"/>
</dbReference>
<dbReference type="Proteomes" id="UP000002213">
    <property type="component" value="Chromosome"/>
</dbReference>
<dbReference type="STRING" id="446462.Amir_1821"/>
<name>C6WE26_ACTMD</name>
<dbReference type="OrthoDB" id="5194370at2"/>
<dbReference type="KEGG" id="ami:Amir_1821"/>
<accession>C6WE26</accession>
<protein>
    <recommendedName>
        <fullName evidence="4">Membrane-associated oxidoreductase</fullName>
    </recommendedName>
</protein>
<evidence type="ECO:0000313" key="2">
    <source>
        <dbReference type="EMBL" id="ACU35769.1"/>
    </source>
</evidence>
<keyword evidence="3" id="KW-1185">Reference proteome</keyword>
<organism evidence="2 3">
    <name type="scientific">Actinosynnema mirum (strain ATCC 29888 / DSM 43827 / JCM 3225 / NBRC 14064 / NCIMB 13271 / NRRL B-12336 / IMRU 3971 / 101)</name>
    <dbReference type="NCBI Taxonomy" id="446462"/>
    <lineage>
        <taxon>Bacteria</taxon>
        <taxon>Bacillati</taxon>
        <taxon>Actinomycetota</taxon>
        <taxon>Actinomycetes</taxon>
        <taxon>Pseudonocardiales</taxon>
        <taxon>Pseudonocardiaceae</taxon>
        <taxon>Actinosynnema</taxon>
    </lineage>
</organism>
<keyword evidence="1" id="KW-1133">Transmembrane helix</keyword>
<feature type="transmembrane region" description="Helical" evidence="1">
    <location>
        <begin position="404"/>
        <end position="425"/>
    </location>
</feature>
<dbReference type="AlphaFoldDB" id="C6WE26"/>